<gene>
    <name evidence="2" type="ORF">THC_0252</name>
</gene>
<proteinExistence type="predicted"/>
<accession>A0A0U4W0G1</accession>
<dbReference type="EMBL" id="AP014945">
    <property type="protein sequence ID" value="BAU22651.1"/>
    <property type="molecule type" value="Genomic_DNA"/>
</dbReference>
<feature type="compositionally biased region" description="Basic and acidic residues" evidence="1">
    <location>
        <begin position="188"/>
        <end position="231"/>
    </location>
</feature>
<evidence type="ECO:0000313" key="3">
    <source>
        <dbReference type="Proteomes" id="UP000068196"/>
    </source>
</evidence>
<dbReference type="AlphaFoldDB" id="A0A0U4W0G1"/>
<name>A0A0U4W0G1_9BACT</name>
<feature type="compositionally biased region" description="Basic residues" evidence="1">
    <location>
        <begin position="232"/>
        <end position="242"/>
    </location>
</feature>
<dbReference type="Proteomes" id="UP000068196">
    <property type="component" value="Chromosome"/>
</dbReference>
<evidence type="ECO:0000256" key="1">
    <source>
        <dbReference type="SAM" id="MobiDB-lite"/>
    </source>
</evidence>
<feature type="region of interest" description="Disordered" evidence="1">
    <location>
        <begin position="188"/>
        <end position="242"/>
    </location>
</feature>
<dbReference type="PATRIC" id="fig|1653476.3.peg.256"/>
<protein>
    <submittedName>
        <fullName evidence="2">Uncharacterized protein</fullName>
    </submittedName>
</protein>
<reference evidence="3" key="2">
    <citation type="journal article" date="2016" name="Int. J. Syst. Evol. Microbiol.">
        <title>Caldimicrobium thiodismutans sp. nov., a sulfur-disproportionating bacterium isolated from a hot spring.</title>
        <authorList>
            <person name="Kojima H."/>
            <person name="Umezawa K."/>
            <person name="Fukui M."/>
        </authorList>
    </citation>
    <scope>NUCLEOTIDE SEQUENCE [LARGE SCALE GENOMIC DNA]</scope>
    <source>
        <strain evidence="3">TF1</strain>
    </source>
</reference>
<evidence type="ECO:0000313" key="2">
    <source>
        <dbReference type="EMBL" id="BAU22651.1"/>
    </source>
</evidence>
<keyword evidence="3" id="KW-1185">Reference proteome</keyword>
<dbReference type="OrthoDB" id="9800751at2"/>
<sequence>MMKKLSLWLGLVAILLAFNLSSFASDINLGISLGDGKLRSFYFSLSDYYRIPEEQIIIIKKRYPIIVEEELPVILLIVREAGVSPDVIVELRRKGYSWYDILIRFRIYPEVVFKRYIIYGPPYGKAWGYHKKKKVVFVDDDIIFLSNVKFLSEYYREVPDVVIKYKEKHPRFVDVHYEIYEHKKGEREKFKEKEEKEFRERDREQRDYRDSKDYMNQKDKDFYNEKEGKGPKEKHRGKKEKD</sequence>
<dbReference type="RefSeq" id="WP_148638800.1">
    <property type="nucleotide sequence ID" value="NZ_AP014945.1"/>
</dbReference>
<organism evidence="2 3">
    <name type="scientific">Caldimicrobium thiodismutans</name>
    <dbReference type="NCBI Taxonomy" id="1653476"/>
    <lineage>
        <taxon>Bacteria</taxon>
        <taxon>Pseudomonadati</taxon>
        <taxon>Thermodesulfobacteriota</taxon>
        <taxon>Thermodesulfobacteria</taxon>
        <taxon>Thermodesulfobacteriales</taxon>
        <taxon>Thermodesulfobacteriaceae</taxon>
        <taxon>Caldimicrobium</taxon>
    </lineage>
</organism>
<reference evidence="2 3" key="1">
    <citation type="journal article" date="2016" name="Int. J. Syst. Evol. Microbiol.">
        <title>Caldimicrobium thiodismutans sp. nov., a sulfur-disproportionating bacterium isolated from a hot spring, and emended description of the genus Caldimicrobium.</title>
        <authorList>
            <person name="Kojima H."/>
            <person name="Umezawa K."/>
            <person name="Fukui M."/>
        </authorList>
    </citation>
    <scope>NUCLEOTIDE SEQUENCE [LARGE SCALE GENOMIC DNA]</scope>
    <source>
        <strain evidence="2 3">TF1</strain>
    </source>
</reference>
<dbReference type="KEGG" id="cthi:THC_0252"/>